<name>A0A5J5LX35_MICAE</name>
<evidence type="ECO:0000313" key="4">
    <source>
        <dbReference type="Proteomes" id="UP000325636"/>
    </source>
</evidence>
<keyword evidence="2" id="KW-0472">Membrane</keyword>
<protein>
    <submittedName>
        <fullName evidence="3">Uncharacterized protein</fullName>
    </submittedName>
</protein>
<dbReference type="Proteomes" id="UP000325636">
    <property type="component" value="Unassembled WGS sequence"/>
</dbReference>
<dbReference type="EMBL" id="SRLN01000012">
    <property type="protein sequence ID" value="KAB0242080.1"/>
    <property type="molecule type" value="Genomic_DNA"/>
</dbReference>
<proteinExistence type="predicted"/>
<organism evidence="3 4">
    <name type="scientific">Microcystis aeruginosa EAWAG127a</name>
    <dbReference type="NCBI Taxonomy" id="2529855"/>
    <lineage>
        <taxon>Bacteria</taxon>
        <taxon>Bacillati</taxon>
        <taxon>Cyanobacteriota</taxon>
        <taxon>Cyanophyceae</taxon>
        <taxon>Oscillatoriophycideae</taxon>
        <taxon>Chroococcales</taxon>
        <taxon>Microcystaceae</taxon>
        <taxon>Microcystis</taxon>
    </lineage>
</organism>
<evidence type="ECO:0000256" key="2">
    <source>
        <dbReference type="SAM" id="Phobius"/>
    </source>
</evidence>
<comment type="caution">
    <text evidence="3">The sequence shown here is derived from an EMBL/GenBank/DDBJ whole genome shotgun (WGS) entry which is preliminary data.</text>
</comment>
<reference evidence="4" key="1">
    <citation type="submission" date="2019-04" db="EMBL/GenBank/DDBJ databases">
        <title>Microviridin 1777: A Toxic Chymotrypsin Inhibitor Discovered by a Metabologenomic Approach.</title>
        <authorList>
            <person name="Sieber S."/>
            <person name="Grendelmeier S.M."/>
            <person name="Harris L.A."/>
            <person name="Mitchell D.A."/>
            <person name="Gademann K."/>
        </authorList>
    </citation>
    <scope>NUCLEOTIDE SEQUENCE [LARGE SCALE GENOMIC DNA]</scope>
    <source>
        <strain evidence="4">EAWAG127a</strain>
    </source>
</reference>
<evidence type="ECO:0000313" key="3">
    <source>
        <dbReference type="EMBL" id="KAB0242080.1"/>
    </source>
</evidence>
<dbReference type="AlphaFoldDB" id="A0A5J5LX35"/>
<evidence type="ECO:0000256" key="1">
    <source>
        <dbReference type="SAM" id="Coils"/>
    </source>
</evidence>
<feature type="transmembrane region" description="Helical" evidence="2">
    <location>
        <begin position="161"/>
        <end position="179"/>
    </location>
</feature>
<dbReference type="RefSeq" id="WP_150977590.1">
    <property type="nucleotide sequence ID" value="NZ_SRLN01000012.1"/>
</dbReference>
<gene>
    <name evidence="3" type="ORF">EZJ55_17510</name>
</gene>
<accession>A0A5J5LX35</accession>
<feature type="coiled-coil region" evidence="1">
    <location>
        <begin position="210"/>
        <end position="280"/>
    </location>
</feature>
<keyword evidence="1" id="KW-0175">Coiled coil</keyword>
<keyword evidence="2" id="KW-0812">Transmembrane</keyword>
<sequence length="430" mass="50132">MRYTYQYIKPTEIRTRTQDIWEISKDDINAETAKKIGVICLRAIEIYRETINNIRNEKSALKYWVREARSQARGHGRILRYKGSSTTRASMNADISNTNDRVLNELDNFLSTAQRNLPIVQDKLNKCLMIVSLDAIRSYESTFLQDRKKLQEYQQNKSFQLLTRVSAVLIPVVVIIYLFSKSANLPLIIGAIFAVILIDIILIKNVDKYLQKKIDVYENAQRAVADLKLKKKLKDTEARSFQTKLNPEIVARQEAEARRREREKAEAELIKALALELEDEYIIFDNACLTFEIEADNWYDLARRLQEKDKAQDNTLLHTNENLSQEFAGYDPSDVDYLASILEDKLFDFYAAREHFSSQAEDWLNLAQDLFENNSKLAFKLMREDWSIKITYSPEELQNRFSSFQEAKDFFGVSARSWMALAEKLNSRYS</sequence>
<keyword evidence="2" id="KW-1133">Transmembrane helix</keyword>
<feature type="transmembrane region" description="Helical" evidence="2">
    <location>
        <begin position="185"/>
        <end position="203"/>
    </location>
</feature>